<organism evidence="1 2">
    <name type="scientific">Petralouisia muris</name>
    <dbReference type="NCBI Taxonomy" id="3032872"/>
    <lineage>
        <taxon>Bacteria</taxon>
        <taxon>Bacillati</taxon>
        <taxon>Bacillota</taxon>
        <taxon>Clostridia</taxon>
        <taxon>Lachnospirales</taxon>
        <taxon>Lachnospiraceae</taxon>
        <taxon>Petralouisia</taxon>
    </lineage>
</organism>
<evidence type="ECO:0000313" key="2">
    <source>
        <dbReference type="Proteomes" id="UP000304953"/>
    </source>
</evidence>
<gene>
    <name evidence="1" type="ORF">E5329_25210</name>
</gene>
<proteinExistence type="predicted"/>
<reference evidence="1" key="1">
    <citation type="submission" date="2019-04" db="EMBL/GenBank/DDBJ databases">
        <title>Microbes associate with the intestines of laboratory mice.</title>
        <authorList>
            <person name="Navarre W."/>
            <person name="Wong E."/>
            <person name="Huang K."/>
            <person name="Tropini C."/>
            <person name="Ng K."/>
            <person name="Yu B."/>
        </authorList>
    </citation>
    <scope>NUCLEOTIDE SEQUENCE</scope>
    <source>
        <strain evidence="1">NM01_1-7b</strain>
    </source>
</reference>
<dbReference type="EMBL" id="SRYA01000093">
    <property type="protein sequence ID" value="TGY89397.1"/>
    <property type="molecule type" value="Genomic_DNA"/>
</dbReference>
<protein>
    <submittedName>
        <fullName evidence="1">Uncharacterized protein</fullName>
    </submittedName>
</protein>
<evidence type="ECO:0000313" key="1">
    <source>
        <dbReference type="EMBL" id="TGY89397.1"/>
    </source>
</evidence>
<keyword evidence="2" id="KW-1185">Reference proteome</keyword>
<accession>A0AC61RNP1</accession>
<sequence>MKKESNQEHHLLEIKIPENAVDILQQAIGFLQLFLPVTLAKRFIAIIFLAIGMPVKDAVKLTGLCEKSMWTLKKQLQEQPVTSLMAIKSGSGRQGKCARIEQQILAELEAGNYRTGDSGYG</sequence>
<name>A0AC61RNP1_9FIRM</name>
<dbReference type="Proteomes" id="UP000304953">
    <property type="component" value="Unassembled WGS sequence"/>
</dbReference>
<comment type="caution">
    <text evidence="1">The sequence shown here is derived from an EMBL/GenBank/DDBJ whole genome shotgun (WGS) entry which is preliminary data.</text>
</comment>